<reference evidence="11" key="1">
    <citation type="journal article" date="2010" name="Stand. Genomic Sci.">
        <title>Complete genome sequence of Thermocrinis albus type strain (HI 11/12T).</title>
        <authorList>
            <person name="Wirth R."/>
            <person name="Sikorski J."/>
            <person name="Brambilla E."/>
            <person name="Misra M."/>
            <person name="Lapidus A."/>
            <person name="Copeland A."/>
            <person name="Nolan M."/>
            <person name="Lucas S."/>
            <person name="Chen F."/>
            <person name="Tice H."/>
            <person name="Cheng J.F."/>
            <person name="Han C."/>
            <person name="Detter J.C."/>
            <person name="Tapia R."/>
            <person name="Bruce D."/>
            <person name="Goodwin L."/>
            <person name="Pitluck S."/>
            <person name="Pati A."/>
            <person name="Anderson I."/>
            <person name="Ivanova N."/>
            <person name="Mavromatis K."/>
            <person name="Mikhailova N."/>
            <person name="Chen A."/>
            <person name="Palaniappan K."/>
            <person name="Bilek Y."/>
            <person name="Hader T."/>
            <person name="Land M."/>
            <person name="Hauser L."/>
            <person name="Chang Y.J."/>
            <person name="Jeffries C.D."/>
            <person name="Tindall B.J."/>
            <person name="Rohde M."/>
            <person name="Goker M."/>
            <person name="Bristow J."/>
            <person name="Eisen J.A."/>
            <person name="Markowitz V."/>
            <person name="Hugenholtz P."/>
            <person name="Kyrpides N.C."/>
            <person name="Klenk H.P."/>
        </authorList>
    </citation>
    <scope>NUCLEOTIDE SEQUENCE [LARGE SCALE GENOMIC DNA]</scope>
    <source>
        <strain evidence="11">DSM 14484 / JCM 11386 / HI 11/12</strain>
    </source>
</reference>
<dbReference type="HOGENOM" id="CLU_039394_0_0_0"/>
<evidence type="ECO:0000313" key="10">
    <source>
        <dbReference type="EMBL" id="ADC88969.1"/>
    </source>
</evidence>
<dbReference type="Pfam" id="PF01435">
    <property type="entry name" value="Peptidase_M48"/>
    <property type="match status" value="1"/>
</dbReference>
<keyword evidence="8" id="KW-0732">Signal</keyword>
<keyword evidence="6" id="KW-0802">TPR repeat</keyword>
<dbReference type="InterPro" id="IPR011990">
    <property type="entry name" value="TPR-like_helical_dom_sf"/>
</dbReference>
<feature type="repeat" description="TPR" evidence="6">
    <location>
        <begin position="365"/>
        <end position="398"/>
    </location>
</feature>
<keyword evidence="4 7" id="KW-0862">Zinc</keyword>
<name>D3SP82_THEAH</name>
<dbReference type="EMBL" id="CP001931">
    <property type="protein sequence ID" value="ADC88969.1"/>
    <property type="molecule type" value="Genomic_DNA"/>
</dbReference>
<gene>
    <name evidence="10" type="ordered locus">Thal_0334</name>
</gene>
<evidence type="ECO:0000256" key="2">
    <source>
        <dbReference type="ARBA" id="ARBA00022723"/>
    </source>
</evidence>
<organism evidence="10 11">
    <name type="scientific">Thermocrinis albus (strain DSM 14484 / JCM 11386 / HI 11/12)</name>
    <dbReference type="NCBI Taxonomy" id="638303"/>
    <lineage>
        <taxon>Bacteria</taxon>
        <taxon>Pseudomonadati</taxon>
        <taxon>Aquificota</taxon>
        <taxon>Aquificia</taxon>
        <taxon>Aquificales</taxon>
        <taxon>Aquificaceae</taxon>
        <taxon>Thermocrinis</taxon>
    </lineage>
</organism>
<keyword evidence="11" id="KW-1185">Reference proteome</keyword>
<keyword evidence="1 7" id="KW-0645">Protease</keyword>
<protein>
    <submittedName>
        <fullName evidence="10">Peptidase M48 Ste24p</fullName>
    </submittedName>
</protein>
<evidence type="ECO:0000256" key="6">
    <source>
        <dbReference type="PROSITE-ProRule" id="PRU00339"/>
    </source>
</evidence>
<dbReference type="SMART" id="SM00028">
    <property type="entry name" value="TPR"/>
    <property type="match status" value="4"/>
</dbReference>
<keyword evidence="3 7" id="KW-0378">Hydrolase</keyword>
<dbReference type="OrthoDB" id="9810445at2"/>
<dbReference type="GO" id="GO:0046872">
    <property type="term" value="F:metal ion binding"/>
    <property type="evidence" value="ECO:0007669"/>
    <property type="project" value="UniProtKB-KW"/>
</dbReference>
<feature type="chain" id="PRO_5003050387" evidence="8">
    <location>
        <begin position="17"/>
        <end position="416"/>
    </location>
</feature>
<dbReference type="InterPro" id="IPR019734">
    <property type="entry name" value="TPR_rpt"/>
</dbReference>
<dbReference type="GO" id="GO:0051603">
    <property type="term" value="P:proteolysis involved in protein catabolic process"/>
    <property type="evidence" value="ECO:0007669"/>
    <property type="project" value="TreeGrafter"/>
</dbReference>
<dbReference type="Pfam" id="PF13424">
    <property type="entry name" value="TPR_12"/>
    <property type="match status" value="1"/>
</dbReference>
<evidence type="ECO:0000256" key="1">
    <source>
        <dbReference type="ARBA" id="ARBA00022670"/>
    </source>
</evidence>
<evidence type="ECO:0000313" key="11">
    <source>
        <dbReference type="Proteomes" id="UP000002043"/>
    </source>
</evidence>
<dbReference type="KEGG" id="tal:Thal_0334"/>
<dbReference type="PANTHER" id="PTHR22726">
    <property type="entry name" value="METALLOENDOPEPTIDASE OMA1"/>
    <property type="match status" value="1"/>
</dbReference>
<dbReference type="Gene3D" id="1.25.40.10">
    <property type="entry name" value="Tetratricopeptide repeat domain"/>
    <property type="match status" value="1"/>
</dbReference>
<comment type="similarity">
    <text evidence="7">Belongs to the peptidase M48 family.</text>
</comment>
<evidence type="ECO:0000256" key="7">
    <source>
        <dbReference type="RuleBase" id="RU003983"/>
    </source>
</evidence>
<accession>D3SP82</accession>
<comment type="cofactor">
    <cofactor evidence="7">
        <name>Zn(2+)</name>
        <dbReference type="ChEBI" id="CHEBI:29105"/>
    </cofactor>
    <text evidence="7">Binds 1 zinc ion per subunit.</text>
</comment>
<feature type="signal peptide" evidence="8">
    <location>
        <begin position="1"/>
        <end position="16"/>
    </location>
</feature>
<dbReference type="SUPFAM" id="SSF48452">
    <property type="entry name" value="TPR-like"/>
    <property type="match status" value="1"/>
</dbReference>
<dbReference type="eggNOG" id="COG4783">
    <property type="taxonomic scope" value="Bacteria"/>
</dbReference>
<dbReference type="PANTHER" id="PTHR22726:SF1">
    <property type="entry name" value="METALLOENDOPEPTIDASE OMA1, MITOCHONDRIAL"/>
    <property type="match status" value="1"/>
</dbReference>
<dbReference type="InterPro" id="IPR001915">
    <property type="entry name" value="Peptidase_M48"/>
</dbReference>
<dbReference type="GO" id="GO:0004222">
    <property type="term" value="F:metalloendopeptidase activity"/>
    <property type="evidence" value="ECO:0007669"/>
    <property type="project" value="InterPro"/>
</dbReference>
<proteinExistence type="inferred from homology"/>
<dbReference type="Pfam" id="PF13432">
    <property type="entry name" value="TPR_16"/>
    <property type="match status" value="1"/>
</dbReference>
<dbReference type="PROSITE" id="PS50293">
    <property type="entry name" value="TPR_REGION"/>
    <property type="match status" value="1"/>
</dbReference>
<evidence type="ECO:0000259" key="9">
    <source>
        <dbReference type="Pfam" id="PF01435"/>
    </source>
</evidence>
<keyword evidence="5 7" id="KW-0482">Metalloprotease</keyword>
<dbReference type="AlphaFoldDB" id="D3SP82"/>
<dbReference type="CDD" id="cd07333">
    <property type="entry name" value="M48C_bepA_like"/>
    <property type="match status" value="1"/>
</dbReference>
<dbReference type="Gene3D" id="3.30.2010.10">
    <property type="entry name" value="Metalloproteases ('zincins'), catalytic domain"/>
    <property type="match status" value="1"/>
</dbReference>
<dbReference type="STRING" id="638303.Thal_0334"/>
<evidence type="ECO:0000256" key="3">
    <source>
        <dbReference type="ARBA" id="ARBA00022801"/>
    </source>
</evidence>
<dbReference type="PROSITE" id="PS50005">
    <property type="entry name" value="TPR"/>
    <property type="match status" value="1"/>
</dbReference>
<dbReference type="PROSITE" id="PS51257">
    <property type="entry name" value="PROKAR_LIPOPROTEIN"/>
    <property type="match status" value="1"/>
</dbReference>
<dbReference type="Proteomes" id="UP000002043">
    <property type="component" value="Chromosome"/>
</dbReference>
<dbReference type="RefSeq" id="WP_012991376.1">
    <property type="nucleotide sequence ID" value="NC_013894.1"/>
</dbReference>
<dbReference type="GO" id="GO:0016020">
    <property type="term" value="C:membrane"/>
    <property type="evidence" value="ECO:0007669"/>
    <property type="project" value="TreeGrafter"/>
</dbReference>
<evidence type="ECO:0000256" key="5">
    <source>
        <dbReference type="ARBA" id="ARBA00023049"/>
    </source>
</evidence>
<dbReference type="InterPro" id="IPR051156">
    <property type="entry name" value="Mito/Outer_Membr_Metalloprot"/>
</dbReference>
<feature type="domain" description="Peptidase M48" evidence="9">
    <location>
        <begin position="52"/>
        <end position="231"/>
    </location>
</feature>
<evidence type="ECO:0000256" key="4">
    <source>
        <dbReference type="ARBA" id="ARBA00022833"/>
    </source>
</evidence>
<sequence>MRALLSFILLFLFSCAQVSSSFTLLPEEEEIRIGKAYVPLAIEEMDGLYPDPQVQRYVSEVGMRLARHTERNLPYSFYVVNSDQVNAFALPGGPIMITRGLLMRLEKESELAGVLGHELGHLNARHHARFMEKMVAMNLLLQIGSVFLQDKAYGPLLVRFGEIGAQLMSLKFSRDQEREADRYGVIYAIRAGYDPNGLIGTFRILEKVGGDERVEWLSTHPLPKTRIEETKDLIRSLRPSGTLVDDTEEFQKIKRSLLATKPSFDAFAEGKKYYQKGDLRTALLYMERAIRLYDRNYMARVYAGMILARMGRGKDALSYVERAYREMPQVFSTNYAYGYVLFITGDYPRSVNYLRRARDLIPSYPDTYYYLGRCYEAMGDSERAVENYRTALQLAGGERPWVYDAQERLRRCSRGC</sequence>
<evidence type="ECO:0000256" key="8">
    <source>
        <dbReference type="SAM" id="SignalP"/>
    </source>
</evidence>
<keyword evidence="2" id="KW-0479">Metal-binding</keyword>